<evidence type="ECO:0000259" key="9">
    <source>
        <dbReference type="PROSITE" id="PS50885"/>
    </source>
</evidence>
<proteinExistence type="predicted"/>
<dbReference type="Pfam" id="PF00672">
    <property type="entry name" value="HAMP"/>
    <property type="match status" value="1"/>
</dbReference>
<dbReference type="PRINTS" id="PR00344">
    <property type="entry name" value="BCTRLSENSOR"/>
</dbReference>
<dbReference type="SUPFAM" id="SSF55874">
    <property type="entry name" value="ATPase domain of HSP90 chaperone/DNA topoisomerase II/histidine kinase"/>
    <property type="match status" value="1"/>
</dbReference>
<dbReference type="GO" id="GO:0004673">
    <property type="term" value="F:protein histidine kinase activity"/>
    <property type="evidence" value="ECO:0007669"/>
    <property type="project" value="UniProtKB-EC"/>
</dbReference>
<feature type="domain" description="HAMP" evidence="9">
    <location>
        <begin position="199"/>
        <end position="251"/>
    </location>
</feature>
<evidence type="ECO:0000313" key="10">
    <source>
        <dbReference type="EMBL" id="TDK63497.1"/>
    </source>
</evidence>
<feature type="domain" description="Histidine kinase" evidence="8">
    <location>
        <begin position="307"/>
        <end position="539"/>
    </location>
</feature>
<keyword evidence="11" id="KW-1185">Reference proteome</keyword>
<accession>A0A4R5VWQ2</accession>
<dbReference type="Gene3D" id="6.10.340.10">
    <property type="match status" value="1"/>
</dbReference>
<organism evidence="10 11">
    <name type="scientific">Sapientia aquatica</name>
    <dbReference type="NCBI Taxonomy" id="1549640"/>
    <lineage>
        <taxon>Bacteria</taxon>
        <taxon>Pseudomonadati</taxon>
        <taxon>Pseudomonadota</taxon>
        <taxon>Betaproteobacteria</taxon>
        <taxon>Burkholderiales</taxon>
        <taxon>Oxalobacteraceae</taxon>
        <taxon>Sapientia</taxon>
    </lineage>
</organism>
<dbReference type="InterPro" id="IPR005467">
    <property type="entry name" value="His_kinase_dom"/>
</dbReference>
<evidence type="ECO:0000256" key="6">
    <source>
        <dbReference type="ARBA" id="ARBA00022777"/>
    </source>
</evidence>
<dbReference type="Pfam" id="PF02518">
    <property type="entry name" value="HATPase_c"/>
    <property type="match status" value="1"/>
</dbReference>
<reference evidence="10 11" key="1">
    <citation type="submission" date="2019-03" db="EMBL/GenBank/DDBJ databases">
        <title>Sapientia aquatica gen. nov., sp. nov., isolated from a crater lake.</title>
        <authorList>
            <person name="Felfoldi T."/>
            <person name="Szabo A."/>
            <person name="Toth E."/>
            <person name="Schumann P."/>
            <person name="Keki Z."/>
            <person name="Marialigeti K."/>
            <person name="Mathe I."/>
        </authorList>
    </citation>
    <scope>NUCLEOTIDE SEQUENCE [LARGE SCALE GENOMIC DNA]</scope>
    <source>
        <strain evidence="10 11">SA-152</strain>
    </source>
</reference>
<dbReference type="Gene3D" id="1.10.287.130">
    <property type="match status" value="1"/>
</dbReference>
<keyword evidence="7" id="KW-1133">Transmembrane helix</keyword>
<keyword evidence="5" id="KW-0808">Transferase</keyword>
<dbReference type="Gene3D" id="3.30.565.10">
    <property type="entry name" value="Histidine kinase-like ATPase, C-terminal domain"/>
    <property type="match status" value="1"/>
</dbReference>
<evidence type="ECO:0000256" key="3">
    <source>
        <dbReference type="ARBA" id="ARBA00012438"/>
    </source>
</evidence>
<keyword evidence="6 10" id="KW-0418">Kinase</keyword>
<evidence type="ECO:0000256" key="2">
    <source>
        <dbReference type="ARBA" id="ARBA00004370"/>
    </source>
</evidence>
<dbReference type="SMART" id="SM00304">
    <property type="entry name" value="HAMP"/>
    <property type="match status" value="1"/>
</dbReference>
<evidence type="ECO:0000256" key="1">
    <source>
        <dbReference type="ARBA" id="ARBA00000085"/>
    </source>
</evidence>
<dbReference type="PANTHER" id="PTHR43065:SF47">
    <property type="match status" value="1"/>
</dbReference>
<dbReference type="EMBL" id="SMYL01000009">
    <property type="protein sequence ID" value="TDK63497.1"/>
    <property type="molecule type" value="Genomic_DNA"/>
</dbReference>
<dbReference type="SMART" id="SM00387">
    <property type="entry name" value="HATPase_c"/>
    <property type="match status" value="1"/>
</dbReference>
<keyword evidence="7" id="KW-0472">Membrane</keyword>
<dbReference type="PANTHER" id="PTHR43065">
    <property type="entry name" value="SENSOR HISTIDINE KINASE"/>
    <property type="match status" value="1"/>
</dbReference>
<sequence length="542" mass="58937">MRQDLTNPGSLRNSNRRVTLSLTSKLTAAALVAFIILTIGDYLISYRALESNVLNNVATNISQSSQLINTTVASANNAHGNDLATLQTYFNVMLNPNGNSGIIYIVVGRADGSILMQAGAAQKVLPIPDNLENYSQAAKRGLIHVRDKVLLADNEIGFLQYGVATGDLMHAMEQSELDSLLLTSSVILVCFVGLTMLGFTITRKLSMLKQATQEIAAGHFELRIPEGGGDELSDVAHNFNQMSEAIEAKIREISALNQELELRVQHRTSDLHVANLELENNIHVLQQTRESLVKSEKLASLGAIVAGIAHEINTPIGNALVAASTVNEIVKDIDDKASKGKITKSALANFIQQCVEGSHIIEISLQRASELIQSFKQVAVDQSSERRRQFNLATTIQETVLTLQHTFKHTNFELETDIPADVVLDSYPGALAQIFTNLINNSLIHGFEGRAQGRMKIHAALVETKRVKISFSDDGNGIASENLKRIFDPFFTTKFGRGGNGLGLNVVDNITHRILGGRIEVESELGQGSTFIVDIPLSAPTV</sequence>
<dbReference type="InterPro" id="IPR036890">
    <property type="entry name" value="HATPase_C_sf"/>
</dbReference>
<evidence type="ECO:0000256" key="7">
    <source>
        <dbReference type="SAM" id="Phobius"/>
    </source>
</evidence>
<feature type="transmembrane region" description="Helical" evidence="7">
    <location>
        <begin position="179"/>
        <end position="201"/>
    </location>
</feature>
<dbReference type="Proteomes" id="UP000294829">
    <property type="component" value="Unassembled WGS sequence"/>
</dbReference>
<dbReference type="OrthoDB" id="9177862at2"/>
<dbReference type="PROSITE" id="PS50885">
    <property type="entry name" value="HAMP"/>
    <property type="match status" value="1"/>
</dbReference>
<dbReference type="InterPro" id="IPR003660">
    <property type="entry name" value="HAMP_dom"/>
</dbReference>
<comment type="catalytic activity">
    <reaction evidence="1">
        <text>ATP + protein L-histidine = ADP + protein N-phospho-L-histidine.</text>
        <dbReference type="EC" id="2.7.13.3"/>
    </reaction>
</comment>
<evidence type="ECO:0000256" key="4">
    <source>
        <dbReference type="ARBA" id="ARBA00022553"/>
    </source>
</evidence>
<gene>
    <name evidence="10" type="ORF">E2I14_14915</name>
</gene>
<dbReference type="EC" id="2.7.13.3" evidence="3"/>
<dbReference type="GO" id="GO:0007165">
    <property type="term" value="P:signal transduction"/>
    <property type="evidence" value="ECO:0007669"/>
    <property type="project" value="InterPro"/>
</dbReference>
<comment type="subcellular location">
    <subcellularLocation>
        <location evidence="2">Membrane</location>
    </subcellularLocation>
</comment>
<dbReference type="SUPFAM" id="SSF158472">
    <property type="entry name" value="HAMP domain-like"/>
    <property type="match status" value="1"/>
</dbReference>
<evidence type="ECO:0000313" key="11">
    <source>
        <dbReference type="Proteomes" id="UP000294829"/>
    </source>
</evidence>
<keyword evidence="7" id="KW-0812">Transmembrane</keyword>
<evidence type="ECO:0000256" key="5">
    <source>
        <dbReference type="ARBA" id="ARBA00022679"/>
    </source>
</evidence>
<evidence type="ECO:0000259" key="8">
    <source>
        <dbReference type="PROSITE" id="PS50109"/>
    </source>
</evidence>
<keyword evidence="4" id="KW-0597">Phosphoprotein</keyword>
<comment type="caution">
    <text evidence="10">The sequence shown here is derived from an EMBL/GenBank/DDBJ whole genome shotgun (WGS) entry which is preliminary data.</text>
</comment>
<name>A0A4R5VWQ2_9BURK</name>
<dbReference type="InterPro" id="IPR004358">
    <property type="entry name" value="Sig_transdc_His_kin-like_C"/>
</dbReference>
<dbReference type="AlphaFoldDB" id="A0A4R5VWQ2"/>
<feature type="transmembrane region" description="Helical" evidence="7">
    <location>
        <begin position="26"/>
        <end position="44"/>
    </location>
</feature>
<dbReference type="GO" id="GO:0016020">
    <property type="term" value="C:membrane"/>
    <property type="evidence" value="ECO:0007669"/>
    <property type="project" value="UniProtKB-SubCell"/>
</dbReference>
<dbReference type="CDD" id="cd06225">
    <property type="entry name" value="HAMP"/>
    <property type="match status" value="1"/>
</dbReference>
<dbReference type="InterPro" id="IPR003594">
    <property type="entry name" value="HATPase_dom"/>
</dbReference>
<protein>
    <recommendedName>
        <fullName evidence="3">histidine kinase</fullName>
        <ecNumber evidence="3">2.7.13.3</ecNumber>
    </recommendedName>
</protein>
<dbReference type="PROSITE" id="PS50109">
    <property type="entry name" value="HIS_KIN"/>
    <property type="match status" value="1"/>
</dbReference>